<proteinExistence type="predicted"/>
<dbReference type="EMBL" id="BFAA01007780">
    <property type="protein sequence ID" value="GCB62300.1"/>
    <property type="molecule type" value="Genomic_DNA"/>
</dbReference>
<evidence type="ECO:0000313" key="5">
    <source>
        <dbReference type="EMBL" id="GCB62300.1"/>
    </source>
</evidence>
<feature type="domain" description="CUB" evidence="4">
    <location>
        <begin position="31"/>
        <end position="77"/>
    </location>
</feature>
<dbReference type="PANTHER" id="PTHR24251">
    <property type="entry name" value="OVOCHYMASE-RELATED"/>
    <property type="match status" value="1"/>
</dbReference>
<dbReference type="CDD" id="cd00041">
    <property type="entry name" value="CUB"/>
    <property type="match status" value="1"/>
</dbReference>
<protein>
    <recommendedName>
        <fullName evidence="4">CUB domain-containing protein</fullName>
    </recommendedName>
</protein>
<gene>
    <name evidence="5" type="ORF">scyTo_0014475</name>
</gene>
<dbReference type="InterPro" id="IPR000859">
    <property type="entry name" value="CUB_dom"/>
</dbReference>
<dbReference type="AlphaFoldDB" id="A0A401NN53"/>
<name>A0A401NN53_SCYTO</name>
<dbReference type="STRING" id="75743.A0A401NN53"/>
<dbReference type="Gene3D" id="2.60.120.290">
    <property type="entry name" value="Spermadhesin, CUB domain"/>
    <property type="match status" value="1"/>
</dbReference>
<dbReference type="Proteomes" id="UP000288216">
    <property type="component" value="Unassembled WGS sequence"/>
</dbReference>
<dbReference type="SUPFAM" id="SSF49854">
    <property type="entry name" value="Spermadhesin, CUB domain"/>
    <property type="match status" value="1"/>
</dbReference>
<evidence type="ECO:0000259" key="4">
    <source>
        <dbReference type="PROSITE" id="PS01180"/>
    </source>
</evidence>
<evidence type="ECO:0000256" key="3">
    <source>
        <dbReference type="PROSITE-ProRule" id="PRU00059"/>
    </source>
</evidence>
<organism evidence="5 6">
    <name type="scientific">Scyliorhinus torazame</name>
    <name type="common">Cloudy catshark</name>
    <name type="synonym">Catulus torazame</name>
    <dbReference type="NCBI Taxonomy" id="75743"/>
    <lineage>
        <taxon>Eukaryota</taxon>
        <taxon>Metazoa</taxon>
        <taxon>Chordata</taxon>
        <taxon>Craniata</taxon>
        <taxon>Vertebrata</taxon>
        <taxon>Chondrichthyes</taxon>
        <taxon>Elasmobranchii</taxon>
        <taxon>Galeomorphii</taxon>
        <taxon>Galeoidea</taxon>
        <taxon>Carcharhiniformes</taxon>
        <taxon>Scyliorhinidae</taxon>
        <taxon>Scyliorhinus</taxon>
    </lineage>
</organism>
<dbReference type="OrthoDB" id="441660at2759"/>
<comment type="caution">
    <text evidence="5">The sequence shown here is derived from an EMBL/GenBank/DDBJ whole genome shotgun (WGS) entry which is preliminary data.</text>
</comment>
<evidence type="ECO:0000256" key="1">
    <source>
        <dbReference type="ARBA" id="ARBA00022737"/>
    </source>
</evidence>
<comment type="caution">
    <text evidence="3">Lacks conserved residue(s) required for the propagation of feature annotation.</text>
</comment>
<evidence type="ECO:0000313" key="6">
    <source>
        <dbReference type="Proteomes" id="UP000288216"/>
    </source>
</evidence>
<dbReference type="InterPro" id="IPR035914">
    <property type="entry name" value="Sperma_CUB_dom_sf"/>
</dbReference>
<accession>A0A401NN53</accession>
<keyword evidence="6" id="KW-1185">Reference proteome</keyword>
<keyword evidence="2" id="KW-1015">Disulfide bond</keyword>
<dbReference type="PANTHER" id="PTHR24251:SF37">
    <property type="entry name" value="CUB DOMAIN-CONTAINING PROTEIN"/>
    <property type="match status" value="1"/>
</dbReference>
<dbReference type="Pfam" id="PF00431">
    <property type="entry name" value="CUB"/>
    <property type="match status" value="1"/>
</dbReference>
<dbReference type="PROSITE" id="PS01180">
    <property type="entry name" value="CUB"/>
    <property type="match status" value="1"/>
</dbReference>
<keyword evidence="1" id="KW-0677">Repeat</keyword>
<evidence type="ECO:0000256" key="2">
    <source>
        <dbReference type="ARBA" id="ARBA00023157"/>
    </source>
</evidence>
<sequence length="77" mass="8739">MTIHFQSDSQNTGPGFTANYYEVSANKNTQCGGKLDDDSGTFTSPNYPRSYPNNAKCTWYIFVDSDERIQIIFIDIQ</sequence>
<reference evidence="5 6" key="1">
    <citation type="journal article" date="2018" name="Nat. Ecol. Evol.">
        <title>Shark genomes provide insights into elasmobranch evolution and the origin of vertebrates.</title>
        <authorList>
            <person name="Hara Y"/>
            <person name="Yamaguchi K"/>
            <person name="Onimaru K"/>
            <person name="Kadota M"/>
            <person name="Koyanagi M"/>
            <person name="Keeley SD"/>
            <person name="Tatsumi K"/>
            <person name="Tanaka K"/>
            <person name="Motone F"/>
            <person name="Kageyama Y"/>
            <person name="Nozu R"/>
            <person name="Adachi N"/>
            <person name="Nishimura O"/>
            <person name="Nakagawa R"/>
            <person name="Tanegashima C"/>
            <person name="Kiyatake I"/>
            <person name="Matsumoto R"/>
            <person name="Murakumo K"/>
            <person name="Nishida K"/>
            <person name="Terakita A"/>
            <person name="Kuratani S"/>
            <person name="Sato K"/>
            <person name="Hyodo S Kuraku.S."/>
        </authorList>
    </citation>
    <scope>NUCLEOTIDE SEQUENCE [LARGE SCALE GENOMIC DNA]</scope>
</reference>